<evidence type="ECO:0000313" key="8">
    <source>
        <dbReference type="EMBL" id="OWP62170.1"/>
    </source>
</evidence>
<dbReference type="InterPro" id="IPR030374">
    <property type="entry name" value="PABS"/>
</dbReference>
<keyword evidence="5" id="KW-1003">Cell membrane</keyword>
<dbReference type="GO" id="GO:0005886">
    <property type="term" value="C:plasma membrane"/>
    <property type="evidence" value="ECO:0007669"/>
    <property type="project" value="UniProtKB-SubCell"/>
</dbReference>
<evidence type="ECO:0000256" key="4">
    <source>
        <dbReference type="ARBA" id="ARBA00023115"/>
    </source>
</evidence>
<comment type="subunit">
    <text evidence="5">Homodimer or homotetramer.</text>
</comment>
<feature type="transmembrane region" description="Helical" evidence="5">
    <location>
        <begin position="216"/>
        <end position="234"/>
    </location>
</feature>
<dbReference type="GO" id="GO:0010487">
    <property type="term" value="F:thermospermine synthase activity"/>
    <property type="evidence" value="ECO:0007669"/>
    <property type="project" value="UniProtKB-ARBA"/>
</dbReference>
<evidence type="ECO:0000256" key="2">
    <source>
        <dbReference type="ARBA" id="ARBA00022679"/>
    </source>
</evidence>
<feature type="binding site" evidence="5">
    <location>
        <begin position="367"/>
        <end position="368"/>
    </location>
    <ligand>
        <name>S-methyl-5'-thioadenosine</name>
        <dbReference type="ChEBI" id="CHEBI:17509"/>
    </ligand>
</feature>
<feature type="transmembrane region" description="Helical" evidence="5">
    <location>
        <begin position="60"/>
        <end position="80"/>
    </location>
</feature>
<dbReference type="InterPro" id="IPR036259">
    <property type="entry name" value="MFS_trans_sf"/>
</dbReference>
<feature type="active site" description="Proton acceptor" evidence="5 6">
    <location>
        <position position="385"/>
    </location>
</feature>
<evidence type="ECO:0000259" key="7">
    <source>
        <dbReference type="PROSITE" id="PS51006"/>
    </source>
</evidence>
<dbReference type="Gene3D" id="3.40.50.150">
    <property type="entry name" value="Vaccinia Virus protein VP39"/>
    <property type="match status" value="1"/>
</dbReference>
<keyword evidence="5" id="KW-0472">Membrane</keyword>
<reference evidence="8 9" key="1">
    <citation type="submission" date="2017-06" db="EMBL/GenBank/DDBJ databases">
        <title>Hymenobacter amundsenii sp. nov. isolated from regoliths in Antarctica.</title>
        <authorList>
            <person name="Sedlacek I."/>
            <person name="Kralova S."/>
            <person name="Pantucek R."/>
            <person name="Svec P."/>
            <person name="Holochova P."/>
            <person name="Stankova E."/>
            <person name="Vrbovska V."/>
            <person name="Busse H.-J."/>
        </authorList>
    </citation>
    <scope>NUCLEOTIDE SEQUENCE [LARGE SCALE GENOMIC DNA]</scope>
    <source>
        <strain evidence="8 9">CCM 8682</strain>
    </source>
</reference>
<comment type="caution">
    <text evidence="5">Lacks conserved residue(s) required for the propagation of feature annotation.</text>
</comment>
<protein>
    <recommendedName>
        <fullName evidence="5">Polyamine aminopropyltransferase</fullName>
    </recommendedName>
    <alternativeName>
        <fullName evidence="5">Putrescine aminopropyltransferase</fullName>
        <shortName evidence="5">PAPT</shortName>
    </alternativeName>
    <alternativeName>
        <fullName evidence="5">Spermidine synthase</fullName>
        <shortName evidence="5">SPDS</shortName>
        <shortName evidence="5">SPDSY</shortName>
        <ecNumber evidence="5">2.5.1.16</ecNumber>
    </alternativeName>
</protein>
<dbReference type="NCBIfam" id="NF002956">
    <property type="entry name" value="PRK03612.1"/>
    <property type="match status" value="1"/>
</dbReference>
<feature type="domain" description="PABS" evidence="7">
    <location>
        <begin position="231"/>
        <end position="464"/>
    </location>
</feature>
<evidence type="ECO:0000256" key="6">
    <source>
        <dbReference type="PROSITE-ProRule" id="PRU00354"/>
    </source>
</evidence>
<keyword evidence="4 5" id="KW-0620">Polyamine biosynthesis</keyword>
<dbReference type="UniPathway" id="UPA00248">
    <property type="reaction ID" value="UER00314"/>
</dbReference>
<dbReference type="InterPro" id="IPR029063">
    <property type="entry name" value="SAM-dependent_MTases_sf"/>
</dbReference>
<sequence>MDKVPVRRARRVASEDALAAARPDYRPALLLGSVFVIATCGLIYELIAGTLASYLLGDSVMQFSTIIGAYLFSMGIGSWLSRYLGGSLLRWFIRLEILVGLVGGFSAPLLFVLFEYVSSFRLMLYALVGLTGVLVGLEIPLLMRILENRFEFKDLVSRVFTFDYIGALLASLVFPLVLVPQLGLIRTSLLCGALNVVVAGVALYRFPETRPFRRSLTGALVASLLALAVGFGYAERLQTYTEGLAFQDQVIYSKTTPYQRLVLTKNQRELRLFLNGNLQFSSADEYRYHEALVHPAMQALPRARRVLVLGGGDGLAVRELLKYPQLESIRLVDLDAGMTHLFQHNQMLLELNHRALLHPKVQVINGDAYQWVRQDTTRYDCIIVDFPDPGNYSIGKLYSAAFYRELERRLAPGGWVVVQSTSPYVARRTFWCVAHTLEAAGFTTLPYHCYVPSFGEWGFVLAGRNRHWRPDAGPLPAGLRYVTPATIRDMRFFPPDMSEIPTDINQLNNQALVRYFEEDWGPYVH</sequence>
<dbReference type="SUPFAM" id="SSF103473">
    <property type="entry name" value="MFS general substrate transporter"/>
    <property type="match status" value="1"/>
</dbReference>
<dbReference type="EMBL" id="NIRR01000031">
    <property type="protein sequence ID" value="OWP62170.1"/>
    <property type="molecule type" value="Genomic_DNA"/>
</dbReference>
<feature type="transmembrane region" description="Helical" evidence="5">
    <location>
        <begin position="28"/>
        <end position="54"/>
    </location>
</feature>
<gene>
    <name evidence="5" type="primary">speE</name>
    <name evidence="8" type="ORF">CDA63_15675</name>
</gene>
<dbReference type="PANTHER" id="PTHR43317:SF1">
    <property type="entry name" value="THERMOSPERMINE SYNTHASE ACAULIS5"/>
    <property type="match status" value="1"/>
</dbReference>
<comment type="subcellular location">
    <subcellularLocation>
        <location evidence="5">Cell membrane</location>
        <topology evidence="5">Multi-pass membrane protein</topology>
    </subcellularLocation>
</comment>
<dbReference type="EC" id="2.5.1.16" evidence="5"/>
<dbReference type="CDD" id="cd02440">
    <property type="entry name" value="AdoMet_MTases"/>
    <property type="match status" value="1"/>
</dbReference>
<keyword evidence="5" id="KW-1133">Transmembrane helix</keyword>
<dbReference type="Proteomes" id="UP000197277">
    <property type="component" value="Unassembled WGS sequence"/>
</dbReference>
<dbReference type="InterPro" id="IPR001045">
    <property type="entry name" value="Spermi_synthase"/>
</dbReference>
<dbReference type="SUPFAM" id="SSF53335">
    <property type="entry name" value="S-adenosyl-L-methionine-dependent methyltransferases"/>
    <property type="match status" value="1"/>
</dbReference>
<keyword evidence="9" id="KW-1185">Reference proteome</keyword>
<feature type="binding site" evidence="5">
    <location>
        <position position="313"/>
    </location>
    <ligand>
        <name>spermidine</name>
        <dbReference type="ChEBI" id="CHEBI:57834"/>
    </ligand>
</feature>
<dbReference type="PANTHER" id="PTHR43317">
    <property type="entry name" value="THERMOSPERMINE SYNTHASE ACAULIS5"/>
    <property type="match status" value="1"/>
</dbReference>
<comment type="function">
    <text evidence="5">Catalyzes the irreversible transfer of a propylamine group from the amino donor S-adenosylmethioninamine (decarboxy-AdoMet) to putrescine (1,4-diaminobutane) to yield spermidine.</text>
</comment>
<evidence type="ECO:0000313" key="9">
    <source>
        <dbReference type="Proteomes" id="UP000197277"/>
    </source>
</evidence>
<comment type="catalytic activity">
    <reaction evidence="5">
        <text>S-adenosyl 3-(methylsulfanyl)propylamine + putrescine = S-methyl-5'-thioadenosine + spermidine + H(+)</text>
        <dbReference type="Rhea" id="RHEA:12721"/>
        <dbReference type="ChEBI" id="CHEBI:15378"/>
        <dbReference type="ChEBI" id="CHEBI:17509"/>
        <dbReference type="ChEBI" id="CHEBI:57443"/>
        <dbReference type="ChEBI" id="CHEBI:57834"/>
        <dbReference type="ChEBI" id="CHEBI:326268"/>
        <dbReference type="EC" id="2.5.1.16"/>
    </reaction>
</comment>
<evidence type="ECO:0000256" key="3">
    <source>
        <dbReference type="ARBA" id="ARBA00023066"/>
    </source>
</evidence>
<keyword evidence="2 5" id="KW-0808">Transferase</keyword>
<dbReference type="InterPro" id="IPR030373">
    <property type="entry name" value="PABS_CS"/>
</dbReference>
<organism evidence="8 9">
    <name type="scientific">Hymenobacter amundsenii</name>
    <dbReference type="NCBI Taxonomy" id="2006685"/>
    <lineage>
        <taxon>Bacteria</taxon>
        <taxon>Pseudomonadati</taxon>
        <taxon>Bacteroidota</taxon>
        <taxon>Cytophagia</taxon>
        <taxon>Cytophagales</taxon>
        <taxon>Hymenobacteraceae</taxon>
        <taxon>Hymenobacter</taxon>
    </lineage>
</organism>
<name>A0A246FI08_9BACT</name>
<accession>A0A246FI08</accession>
<dbReference type="OrthoDB" id="9793120at2"/>
<keyword evidence="5" id="KW-0812">Transmembrane</keyword>
<feature type="transmembrane region" description="Helical" evidence="5">
    <location>
        <begin position="184"/>
        <end position="204"/>
    </location>
</feature>
<proteinExistence type="inferred from homology"/>
<dbReference type="AlphaFoldDB" id="A0A246FI08"/>
<dbReference type="Pfam" id="PF01564">
    <property type="entry name" value="Spermine_synth"/>
    <property type="match status" value="1"/>
</dbReference>
<feature type="binding site" evidence="5">
    <location>
        <position position="333"/>
    </location>
    <ligand>
        <name>S-methyl-5'-thioadenosine</name>
        <dbReference type="ChEBI" id="CHEBI:17509"/>
    </ligand>
</feature>
<comment type="similarity">
    <text evidence="1 5">Belongs to the spermidine/spermine synthase family.</text>
</comment>
<feature type="transmembrane region" description="Helical" evidence="5">
    <location>
        <begin position="122"/>
        <end position="143"/>
    </location>
</feature>
<dbReference type="GO" id="GO:0004766">
    <property type="term" value="F:spermidine synthase activity"/>
    <property type="evidence" value="ECO:0007669"/>
    <property type="project" value="UniProtKB-UniRule"/>
</dbReference>
<comment type="pathway">
    <text evidence="5">Amine and polyamine biosynthesis; spermidine biosynthesis; spermidine from putrescine: step 1/1.</text>
</comment>
<comment type="caution">
    <text evidence="8">The sequence shown here is derived from an EMBL/GenBank/DDBJ whole genome shotgun (WGS) entry which is preliminary data.</text>
</comment>
<feature type="transmembrane region" description="Helical" evidence="5">
    <location>
        <begin position="92"/>
        <end position="116"/>
    </location>
</feature>
<keyword evidence="3 5" id="KW-0745">Spermidine biosynthesis</keyword>
<dbReference type="GO" id="GO:0008295">
    <property type="term" value="P:spermidine biosynthetic process"/>
    <property type="evidence" value="ECO:0007669"/>
    <property type="project" value="UniProtKB-UniRule"/>
</dbReference>
<evidence type="ECO:0000256" key="5">
    <source>
        <dbReference type="HAMAP-Rule" id="MF_00198"/>
    </source>
</evidence>
<feature type="binding site" evidence="5">
    <location>
        <position position="289"/>
    </location>
    <ligand>
        <name>spermidine</name>
        <dbReference type="ChEBI" id="CHEBI:57834"/>
    </ligand>
</feature>
<evidence type="ECO:0000256" key="1">
    <source>
        <dbReference type="ARBA" id="ARBA00007867"/>
    </source>
</evidence>
<feature type="transmembrane region" description="Helical" evidence="5">
    <location>
        <begin position="155"/>
        <end position="178"/>
    </location>
</feature>
<dbReference type="HAMAP" id="MF_00198">
    <property type="entry name" value="Spermidine_synth"/>
    <property type="match status" value="1"/>
</dbReference>
<dbReference type="PROSITE" id="PS01330">
    <property type="entry name" value="PABS_1"/>
    <property type="match status" value="1"/>
</dbReference>
<dbReference type="RefSeq" id="WP_088465403.1">
    <property type="nucleotide sequence ID" value="NZ_NIRR01000031.1"/>
</dbReference>
<dbReference type="PROSITE" id="PS51006">
    <property type="entry name" value="PABS_2"/>
    <property type="match status" value="1"/>
</dbReference>
<feature type="binding site" evidence="5">
    <location>
        <position position="259"/>
    </location>
    <ligand>
        <name>S-methyl-5'-thioadenosine</name>
        <dbReference type="ChEBI" id="CHEBI:17509"/>
    </ligand>
</feature>